<sequence>MKKSAGLLVVAGRAAAFGYTRFTLKASPLRPGQEGTATAAVFCSMIPPMGGFSLGLTAIDPAAAEAQPKPHSRAWLVWDLSV</sequence>
<dbReference type="RefSeq" id="WP_087914325.1">
    <property type="nucleotide sequence ID" value="NZ_CP021780.1"/>
</dbReference>
<dbReference type="AlphaFoldDB" id="A0A2Z2KBL8"/>
<name>A0A2Z2KBL8_9BACL</name>
<organism evidence="1 2">
    <name type="scientific">Paenibacillus donghaensis</name>
    <dbReference type="NCBI Taxonomy" id="414771"/>
    <lineage>
        <taxon>Bacteria</taxon>
        <taxon>Bacillati</taxon>
        <taxon>Bacillota</taxon>
        <taxon>Bacilli</taxon>
        <taxon>Bacillales</taxon>
        <taxon>Paenibacillaceae</taxon>
        <taxon>Paenibacillus</taxon>
    </lineage>
</organism>
<dbReference type="Proteomes" id="UP000249890">
    <property type="component" value="Chromosome"/>
</dbReference>
<keyword evidence="2" id="KW-1185">Reference proteome</keyword>
<accession>A0A2Z2KBL8</accession>
<dbReference type="EMBL" id="CP021780">
    <property type="protein sequence ID" value="ASA20303.1"/>
    <property type="molecule type" value="Genomic_DNA"/>
</dbReference>
<evidence type="ECO:0000313" key="2">
    <source>
        <dbReference type="Proteomes" id="UP000249890"/>
    </source>
</evidence>
<gene>
    <name evidence="1" type="ORF">B9T62_05510</name>
</gene>
<proteinExistence type="predicted"/>
<evidence type="ECO:0000313" key="1">
    <source>
        <dbReference type="EMBL" id="ASA20303.1"/>
    </source>
</evidence>
<dbReference type="KEGG" id="pdh:B9T62_05510"/>
<reference evidence="1 2" key="1">
    <citation type="submission" date="2017-06" db="EMBL/GenBank/DDBJ databases">
        <title>Complete genome sequence of Paenibacillus donghaensis KCTC 13049T isolated from East Sea sediment, South Korea.</title>
        <authorList>
            <person name="Jung B.K."/>
            <person name="Hong S.-J."/>
            <person name="Shin J.-H."/>
        </authorList>
    </citation>
    <scope>NUCLEOTIDE SEQUENCE [LARGE SCALE GENOMIC DNA]</scope>
    <source>
        <strain evidence="1 2">KCTC 13049</strain>
    </source>
</reference>
<protein>
    <submittedName>
        <fullName evidence="1">Uncharacterized protein</fullName>
    </submittedName>
</protein>